<reference evidence="1" key="1">
    <citation type="submission" date="2014-09" db="EMBL/GenBank/DDBJ databases">
        <authorList>
            <person name="Magalhaes I.L.F."/>
            <person name="Oliveira U."/>
            <person name="Santos F.R."/>
            <person name="Vidigal T.H.D.A."/>
            <person name="Brescovit A.D."/>
            <person name="Santos A.J."/>
        </authorList>
    </citation>
    <scope>NUCLEOTIDE SEQUENCE</scope>
    <source>
        <tissue evidence="1">Shoot tissue taken approximately 20 cm above the soil surface</tissue>
    </source>
</reference>
<evidence type="ECO:0000313" key="1">
    <source>
        <dbReference type="EMBL" id="JAD99777.1"/>
    </source>
</evidence>
<accession>A0A0A9EUQ9</accession>
<sequence>MIQTDGKNTISLRNIIQASGCPGDIHRVTHK</sequence>
<proteinExistence type="predicted"/>
<reference evidence="1" key="2">
    <citation type="journal article" date="2015" name="Data Brief">
        <title>Shoot transcriptome of the giant reed, Arundo donax.</title>
        <authorList>
            <person name="Barrero R.A."/>
            <person name="Guerrero F.D."/>
            <person name="Moolhuijzen P."/>
            <person name="Goolsby J.A."/>
            <person name="Tidwell J."/>
            <person name="Bellgard S.E."/>
            <person name="Bellgard M.I."/>
        </authorList>
    </citation>
    <scope>NUCLEOTIDE SEQUENCE</scope>
    <source>
        <tissue evidence="1">Shoot tissue taken approximately 20 cm above the soil surface</tissue>
    </source>
</reference>
<organism evidence="1">
    <name type="scientific">Arundo donax</name>
    <name type="common">Giant reed</name>
    <name type="synonym">Donax arundinaceus</name>
    <dbReference type="NCBI Taxonomy" id="35708"/>
    <lineage>
        <taxon>Eukaryota</taxon>
        <taxon>Viridiplantae</taxon>
        <taxon>Streptophyta</taxon>
        <taxon>Embryophyta</taxon>
        <taxon>Tracheophyta</taxon>
        <taxon>Spermatophyta</taxon>
        <taxon>Magnoliopsida</taxon>
        <taxon>Liliopsida</taxon>
        <taxon>Poales</taxon>
        <taxon>Poaceae</taxon>
        <taxon>PACMAD clade</taxon>
        <taxon>Arundinoideae</taxon>
        <taxon>Arundineae</taxon>
        <taxon>Arundo</taxon>
    </lineage>
</organism>
<dbReference type="EMBL" id="GBRH01198118">
    <property type="protein sequence ID" value="JAD99777.1"/>
    <property type="molecule type" value="Transcribed_RNA"/>
</dbReference>
<dbReference type="AlphaFoldDB" id="A0A0A9EUQ9"/>
<protein>
    <submittedName>
        <fullName evidence="1">Uncharacterized protein</fullName>
    </submittedName>
</protein>
<name>A0A0A9EUQ9_ARUDO</name>